<sequence length="101" mass="11797">MSQSQSQSQSQSLSQLLNNGNSLLEELQTYLTMYRYVNTSNIDPKPLEIHEQLTELETEMTRIKHNLILLCRIIIETRNNCKNISIDEYNLVNKFLYDCVA</sequence>
<protein>
    <submittedName>
        <fullName evidence="1">Uncharacterized protein</fullName>
    </submittedName>
</protein>
<dbReference type="AlphaFoldDB" id="A0A6C0KS83"/>
<organism evidence="1">
    <name type="scientific">viral metagenome</name>
    <dbReference type="NCBI Taxonomy" id="1070528"/>
    <lineage>
        <taxon>unclassified sequences</taxon>
        <taxon>metagenomes</taxon>
        <taxon>organismal metagenomes</taxon>
    </lineage>
</organism>
<proteinExistence type="predicted"/>
<evidence type="ECO:0000313" key="1">
    <source>
        <dbReference type="EMBL" id="QHU20832.1"/>
    </source>
</evidence>
<reference evidence="1" key="1">
    <citation type="journal article" date="2020" name="Nature">
        <title>Giant virus diversity and host interactions through global metagenomics.</title>
        <authorList>
            <person name="Schulz F."/>
            <person name="Roux S."/>
            <person name="Paez-Espino D."/>
            <person name="Jungbluth S."/>
            <person name="Walsh D.A."/>
            <person name="Denef V.J."/>
            <person name="McMahon K.D."/>
            <person name="Konstantinidis K.T."/>
            <person name="Eloe-Fadrosh E.A."/>
            <person name="Kyrpides N.C."/>
            <person name="Woyke T."/>
        </authorList>
    </citation>
    <scope>NUCLEOTIDE SEQUENCE</scope>
    <source>
        <strain evidence="1">GVMAG-S-3300013094-100</strain>
    </source>
</reference>
<dbReference type="EMBL" id="MN740975">
    <property type="protein sequence ID" value="QHU20832.1"/>
    <property type="molecule type" value="Genomic_DNA"/>
</dbReference>
<accession>A0A6C0KS83</accession>
<name>A0A6C0KS83_9ZZZZ</name>